<evidence type="ECO:0000256" key="1">
    <source>
        <dbReference type="SAM" id="SignalP"/>
    </source>
</evidence>
<dbReference type="PROSITE" id="PS51318">
    <property type="entry name" value="TAT"/>
    <property type="match status" value="1"/>
</dbReference>
<dbReference type="InterPro" id="IPR010869">
    <property type="entry name" value="DUF1501"/>
</dbReference>
<keyword evidence="3" id="KW-1185">Reference proteome</keyword>
<keyword evidence="1" id="KW-0732">Signal</keyword>
<dbReference type="PANTHER" id="PTHR43737">
    <property type="entry name" value="BLL7424 PROTEIN"/>
    <property type="match status" value="1"/>
</dbReference>
<protein>
    <submittedName>
        <fullName evidence="2">Uncharacterized protein (DUF1501 family)</fullName>
    </submittedName>
</protein>
<sequence>MTTSRRHFLRTASGLAAAVGPLHTHLASPFALSLAGLGAMASQSASAADTSGYRALVCLFMNGGNDAHNWVVPIDATGHAQYTAVRRELAWPLARLQGITSTTQGSGRSFGMPQELAPLRSWYEAGRAAVLANVGPLVRPITKAEYLAGTALPSKLFSHNDQQSTWQSLSPEGALSGWGGRMGDLLMSANSQPVFTAVSSAGNAVFLSGNSVTQYQVSVDGPVGVNHLTRGWGLESNSASPVLRTVLQTSGSNVFQSEYARVMRRSLETAATLRTALSSTAVPALPTSAIALPSGGTLNLSQDDLARQLRIVAQMIGAGPAMGMRRQVFMVSIGGFDTHAFQWRDQPLLMSRVAHSVDWFLRTLQGIGLFDNTLLFTASDFGRTLTSNGAGSDHGWGSHHFVAGGAVRGRTIYGSFPVTALGTATDAGSGRLLPTTSVTQYAATMGRWMGLTSSELATVLPDLGNYSNTALGFV</sequence>
<evidence type="ECO:0000313" key="3">
    <source>
        <dbReference type="Proteomes" id="UP000247811"/>
    </source>
</evidence>
<dbReference type="InterPro" id="IPR017850">
    <property type="entry name" value="Alkaline_phosphatase_core_sf"/>
</dbReference>
<evidence type="ECO:0000313" key="2">
    <source>
        <dbReference type="EMBL" id="PXW97964.1"/>
    </source>
</evidence>
<dbReference type="AlphaFoldDB" id="A0A318H3G7"/>
<dbReference type="RefSeq" id="WP_110399542.1">
    <property type="nucleotide sequence ID" value="NZ_QJJS01000003.1"/>
</dbReference>
<reference evidence="2 3" key="1">
    <citation type="submission" date="2018-05" db="EMBL/GenBank/DDBJ databases">
        <title>Genomic Encyclopedia of Type Strains, Phase IV (KMG-IV): sequencing the most valuable type-strain genomes for metagenomic binning, comparative biology and taxonomic classification.</title>
        <authorList>
            <person name="Goeker M."/>
        </authorList>
    </citation>
    <scope>NUCLEOTIDE SEQUENCE [LARGE SCALE GENOMIC DNA]</scope>
    <source>
        <strain evidence="2 3">DSM 566</strain>
    </source>
</reference>
<dbReference type="Proteomes" id="UP000247811">
    <property type="component" value="Unassembled WGS sequence"/>
</dbReference>
<dbReference type="OrthoDB" id="9779968at2"/>
<accession>A0A318H3G7</accession>
<feature type="signal peptide" evidence="1">
    <location>
        <begin position="1"/>
        <end position="47"/>
    </location>
</feature>
<name>A0A318H3G7_9BURK</name>
<organism evidence="2 3">
    <name type="scientific">Sphaerotilus hippei</name>
    <dbReference type="NCBI Taxonomy" id="744406"/>
    <lineage>
        <taxon>Bacteria</taxon>
        <taxon>Pseudomonadati</taxon>
        <taxon>Pseudomonadota</taxon>
        <taxon>Betaproteobacteria</taxon>
        <taxon>Burkholderiales</taxon>
        <taxon>Sphaerotilaceae</taxon>
        <taxon>Sphaerotilus</taxon>
    </lineage>
</organism>
<dbReference type="Pfam" id="PF07394">
    <property type="entry name" value="DUF1501"/>
    <property type="match status" value="1"/>
</dbReference>
<dbReference type="PANTHER" id="PTHR43737:SF1">
    <property type="entry name" value="DUF1501 DOMAIN-CONTAINING PROTEIN"/>
    <property type="match status" value="1"/>
</dbReference>
<dbReference type="InterPro" id="IPR006311">
    <property type="entry name" value="TAT_signal"/>
</dbReference>
<feature type="chain" id="PRO_5016253195" evidence="1">
    <location>
        <begin position="48"/>
        <end position="474"/>
    </location>
</feature>
<gene>
    <name evidence="2" type="ORF">C7444_10355</name>
</gene>
<dbReference type="SUPFAM" id="SSF53649">
    <property type="entry name" value="Alkaline phosphatase-like"/>
    <property type="match status" value="1"/>
</dbReference>
<dbReference type="EMBL" id="QJJS01000003">
    <property type="protein sequence ID" value="PXW97964.1"/>
    <property type="molecule type" value="Genomic_DNA"/>
</dbReference>
<comment type="caution">
    <text evidence="2">The sequence shown here is derived from an EMBL/GenBank/DDBJ whole genome shotgun (WGS) entry which is preliminary data.</text>
</comment>
<proteinExistence type="predicted"/>